<dbReference type="eggNOG" id="ENOG5032WMU">
    <property type="taxonomic scope" value="Bacteria"/>
</dbReference>
<accession>U5QRZ4</accession>
<sequence>MKITLEIPDELAEQVAQVEDRLSELVAQAIRQPEVPGHIYRHILEFLASNPTHEQVVAFRPDPAMQERLKVLLERSRNGELSSKDVQELQEYERIEHLMVMLKAGSLRFLQSAA</sequence>
<reference evidence="1 2" key="1">
    <citation type="journal article" date="2013" name="PLoS ONE">
        <title>Cultivation and Complete Genome Sequencing of Gloeobacter kilaueensis sp. nov., from a Lava Cave in Kilauea Caldera, Hawai'i.</title>
        <authorList>
            <person name="Saw J.H."/>
            <person name="Schatz M."/>
            <person name="Brown M.V."/>
            <person name="Kunkel D.D."/>
            <person name="Foster J.S."/>
            <person name="Shick H."/>
            <person name="Christensen S."/>
            <person name="Hou S."/>
            <person name="Wan X."/>
            <person name="Donachie S.P."/>
        </authorList>
    </citation>
    <scope>NUCLEOTIDE SEQUENCE [LARGE SCALE GENOMIC DNA]</scope>
    <source>
        <strain evidence="2">JS</strain>
    </source>
</reference>
<dbReference type="Proteomes" id="UP000017396">
    <property type="component" value="Chromosome"/>
</dbReference>
<dbReference type="STRING" id="1183438.GKIL_4219"/>
<evidence type="ECO:0000313" key="1">
    <source>
        <dbReference type="EMBL" id="AGY60465.1"/>
    </source>
</evidence>
<dbReference type="EMBL" id="CP003587">
    <property type="protein sequence ID" value="AGY60465.1"/>
    <property type="molecule type" value="Genomic_DNA"/>
</dbReference>
<gene>
    <name evidence="1" type="ORF">GKIL_4219</name>
</gene>
<dbReference type="RefSeq" id="WP_023175816.1">
    <property type="nucleotide sequence ID" value="NC_022600.1"/>
</dbReference>
<organism evidence="1 2">
    <name type="scientific">Gloeobacter kilaueensis (strain ATCC BAA-2537 / CCAP 1431/1 / ULC 316 / JS1)</name>
    <dbReference type="NCBI Taxonomy" id="1183438"/>
    <lineage>
        <taxon>Bacteria</taxon>
        <taxon>Bacillati</taxon>
        <taxon>Cyanobacteriota</taxon>
        <taxon>Cyanophyceae</taxon>
        <taxon>Gloeobacterales</taxon>
        <taxon>Gloeobacteraceae</taxon>
        <taxon>Gloeobacter</taxon>
    </lineage>
</organism>
<evidence type="ECO:0000313" key="2">
    <source>
        <dbReference type="Proteomes" id="UP000017396"/>
    </source>
</evidence>
<dbReference type="AlphaFoldDB" id="U5QRZ4"/>
<keyword evidence="2" id="KW-1185">Reference proteome</keyword>
<name>U5QRZ4_GLOK1</name>
<dbReference type="KEGG" id="glj:GKIL_4219"/>
<proteinExistence type="predicted"/>
<protein>
    <submittedName>
        <fullName evidence="1">Uncharacterized protein</fullName>
    </submittedName>
</protein>
<dbReference type="HOGENOM" id="CLU_160643_0_0_3"/>